<keyword evidence="1" id="KW-1133">Transmembrane helix</keyword>
<name>A0A3S5IQT0_9TRYP</name>
<proteinExistence type="predicted"/>
<dbReference type="AlphaFoldDB" id="A0A3S5IQT0"/>
<feature type="transmembrane region" description="Helical" evidence="1">
    <location>
        <begin position="20"/>
        <end position="39"/>
    </location>
</feature>
<keyword evidence="2" id="KW-0675">Receptor</keyword>
<reference evidence="2 3" key="1">
    <citation type="journal article" date="2018" name="BMC Genomics">
        <title>Genomic comparison of Trypanosoma conorhini and Trypanosoma rangeli to Trypanosoma cruzi strains of high and low virulence.</title>
        <authorList>
            <person name="Bradwell K.R."/>
            <person name="Koparde V.N."/>
            <person name="Matveyev A.V."/>
            <person name="Serrano M.G."/>
            <person name="Alves J.M."/>
            <person name="Parikh H."/>
            <person name="Huang B."/>
            <person name="Lee V."/>
            <person name="Espinosa-Alvarez O."/>
            <person name="Ortiz P.A."/>
            <person name="Costa-Martins A.G."/>
            <person name="Teixeira M.M."/>
            <person name="Buck G.A."/>
        </authorList>
    </citation>
    <scope>NUCLEOTIDE SEQUENCE [LARGE SCALE GENOMIC DNA]</scope>
    <source>
        <strain evidence="2 3">025E</strain>
    </source>
</reference>
<organism evidence="2 3">
    <name type="scientific">Trypanosoma conorhini</name>
    <dbReference type="NCBI Taxonomy" id="83891"/>
    <lineage>
        <taxon>Eukaryota</taxon>
        <taxon>Discoba</taxon>
        <taxon>Euglenozoa</taxon>
        <taxon>Kinetoplastea</taxon>
        <taxon>Metakinetoplastina</taxon>
        <taxon>Trypanosomatida</taxon>
        <taxon>Trypanosomatidae</taxon>
        <taxon>Trypanosoma</taxon>
    </lineage>
</organism>
<accession>A0A3S5IQT0</accession>
<evidence type="ECO:0000313" key="3">
    <source>
        <dbReference type="Proteomes" id="UP000284403"/>
    </source>
</evidence>
<feature type="non-terminal residue" evidence="2">
    <location>
        <position position="116"/>
    </location>
</feature>
<gene>
    <name evidence="2" type="ORF">Tco025E_08440</name>
</gene>
<dbReference type="Proteomes" id="UP000284403">
    <property type="component" value="Unassembled WGS sequence"/>
</dbReference>
<evidence type="ECO:0000313" key="2">
    <source>
        <dbReference type="EMBL" id="RNF02178.1"/>
    </source>
</evidence>
<evidence type="ECO:0000256" key="1">
    <source>
        <dbReference type="SAM" id="Phobius"/>
    </source>
</evidence>
<dbReference type="EMBL" id="MKKU01000785">
    <property type="protein sequence ID" value="RNF02178.1"/>
    <property type="molecule type" value="Genomic_DNA"/>
</dbReference>
<sequence length="116" mass="12638">MAVCWGRRGCCAQLGLRPSAAAPCLLVLVVVVLPLLLLLPLPCGAARSAAVQKEVKVVFFRFNIPRLDDFSRNIVAGLKASLHSRNFVVEDDVRVDVVMQNTTFATYPGELSSVLR</sequence>
<dbReference type="GeneID" id="40322051"/>
<keyword evidence="3" id="KW-1185">Reference proteome</keyword>
<dbReference type="RefSeq" id="XP_029224605.1">
    <property type="nucleotide sequence ID" value="XM_029375289.1"/>
</dbReference>
<keyword evidence="1" id="KW-0472">Membrane</keyword>
<comment type="caution">
    <text evidence="2">The sequence shown here is derived from an EMBL/GenBank/DDBJ whole genome shotgun (WGS) entry which is preliminary data.</text>
</comment>
<protein>
    <submittedName>
        <fullName evidence="2">Receptor-type adenylate cyclase</fullName>
    </submittedName>
</protein>
<keyword evidence="1" id="KW-0812">Transmembrane</keyword>